<feature type="transmembrane region" description="Helical" evidence="1">
    <location>
        <begin position="70"/>
        <end position="89"/>
    </location>
</feature>
<dbReference type="EMBL" id="MT631515">
    <property type="protein sequence ID" value="QNO52602.1"/>
    <property type="molecule type" value="Genomic_DNA"/>
</dbReference>
<gene>
    <name evidence="2" type="ORF">MBLPMMNE_00007</name>
</gene>
<evidence type="ECO:0000313" key="2">
    <source>
        <dbReference type="EMBL" id="QNO52602.1"/>
    </source>
</evidence>
<keyword evidence="1" id="KW-0812">Transmembrane</keyword>
<organism evidence="2">
    <name type="scientific">Candidatus Methanophagaceae archaeon ANME-1 ERB6</name>
    <dbReference type="NCBI Taxonomy" id="2759912"/>
    <lineage>
        <taxon>Archaea</taxon>
        <taxon>Methanobacteriati</taxon>
        <taxon>Methanobacteriota</taxon>
        <taxon>Stenosarchaea group</taxon>
        <taxon>Methanomicrobia</taxon>
        <taxon>Candidatus Methanophagales</taxon>
        <taxon>Candidatus Methanophagaceae</taxon>
    </lineage>
</organism>
<protein>
    <submittedName>
        <fullName evidence="2">Uncharacterized protein</fullName>
    </submittedName>
</protein>
<dbReference type="AlphaFoldDB" id="A0A7G9YX68"/>
<reference evidence="2" key="1">
    <citation type="submission" date="2020-06" db="EMBL/GenBank/DDBJ databases">
        <title>Unique genomic features of the anaerobic methanotrophic archaea.</title>
        <authorList>
            <person name="Chadwick G.L."/>
            <person name="Skennerton C.T."/>
            <person name="Laso-Perez R."/>
            <person name="Leu A.O."/>
            <person name="Speth D.R."/>
            <person name="Yu H."/>
            <person name="Morgan-Lang C."/>
            <person name="Hatzenpichler R."/>
            <person name="Goudeau D."/>
            <person name="Malmstrom R."/>
            <person name="Brazelton W.J."/>
            <person name="Woyke T."/>
            <person name="Hallam S.J."/>
            <person name="Tyson G.W."/>
            <person name="Wegener G."/>
            <person name="Boetius A."/>
            <person name="Orphan V."/>
        </authorList>
    </citation>
    <scope>NUCLEOTIDE SEQUENCE</scope>
</reference>
<feature type="transmembrane region" description="Helical" evidence="1">
    <location>
        <begin position="42"/>
        <end position="64"/>
    </location>
</feature>
<sequence length="108" mass="12103">MASSLVLTKIVHFILVRYLKEFVAQTKSDIDDAILKIITKPLCIFVVFTGFYFALKSLSVLAPYSTEINNVFFVGAVIIAIADYIPYFWRGDKSVVEGAIYDSISLLL</sequence>
<evidence type="ECO:0000256" key="1">
    <source>
        <dbReference type="SAM" id="Phobius"/>
    </source>
</evidence>
<name>A0A7G9YX68_9EURY</name>
<accession>A0A7G9YX68</accession>
<keyword evidence="1" id="KW-1133">Transmembrane helix</keyword>
<proteinExistence type="predicted"/>
<keyword evidence="1" id="KW-0472">Membrane</keyword>